<evidence type="ECO:0000259" key="2">
    <source>
        <dbReference type="PROSITE" id="PS51176"/>
    </source>
</evidence>
<feature type="domain" description="Prephenate/arogenate dehydrogenase" evidence="2">
    <location>
        <begin position="11"/>
        <end position="268"/>
    </location>
</feature>
<dbReference type="InterPro" id="IPR008927">
    <property type="entry name" value="6-PGluconate_DH-like_C_sf"/>
</dbReference>
<dbReference type="InterPro" id="IPR046826">
    <property type="entry name" value="PDH_N"/>
</dbReference>
<keyword evidence="4" id="KW-1185">Reference proteome</keyword>
<gene>
    <name evidence="3" type="ORF">GMJLKIPL_4627</name>
</gene>
<dbReference type="PANTHER" id="PTHR21363">
    <property type="entry name" value="PREPHENATE DEHYDROGENASE"/>
    <property type="match status" value="1"/>
</dbReference>
<dbReference type="RefSeq" id="WP_238239548.1">
    <property type="nucleotide sequence ID" value="NZ_BPQQ01000058.1"/>
</dbReference>
<protein>
    <recommendedName>
        <fullName evidence="2">Prephenate/arogenate dehydrogenase domain-containing protein</fullName>
    </recommendedName>
</protein>
<dbReference type="EMBL" id="BPQQ01000058">
    <property type="protein sequence ID" value="GJE02678.1"/>
    <property type="molecule type" value="Genomic_DNA"/>
</dbReference>
<dbReference type="PANTHER" id="PTHR21363:SF0">
    <property type="entry name" value="PREPHENATE DEHYDROGENASE [NADP(+)]"/>
    <property type="match status" value="1"/>
</dbReference>
<reference evidence="3" key="2">
    <citation type="submission" date="2021-08" db="EMBL/GenBank/DDBJ databases">
        <authorList>
            <person name="Tani A."/>
            <person name="Ola A."/>
            <person name="Ogura Y."/>
            <person name="Katsura K."/>
            <person name="Hayashi T."/>
        </authorList>
    </citation>
    <scope>NUCLEOTIDE SEQUENCE</scope>
    <source>
        <strain evidence="3">DSM 17168</strain>
    </source>
</reference>
<evidence type="ECO:0000313" key="3">
    <source>
        <dbReference type="EMBL" id="GJE02678.1"/>
    </source>
</evidence>
<dbReference type="PROSITE" id="PS51176">
    <property type="entry name" value="PDH_ADH"/>
    <property type="match status" value="1"/>
</dbReference>
<dbReference type="Gene3D" id="3.40.50.720">
    <property type="entry name" value="NAD(P)-binding Rossmann-like Domain"/>
    <property type="match status" value="1"/>
</dbReference>
<accession>A0ABQ4SLA0</accession>
<dbReference type="InterPro" id="IPR003099">
    <property type="entry name" value="Prephen_DH"/>
</dbReference>
<dbReference type="SUPFAM" id="SSF51735">
    <property type="entry name" value="NAD(P)-binding Rossmann-fold domains"/>
    <property type="match status" value="1"/>
</dbReference>
<comment type="caution">
    <text evidence="3">The sequence shown here is derived from an EMBL/GenBank/DDBJ whole genome shotgun (WGS) entry which is preliminary data.</text>
</comment>
<evidence type="ECO:0000313" key="4">
    <source>
        <dbReference type="Proteomes" id="UP001055153"/>
    </source>
</evidence>
<evidence type="ECO:0000256" key="1">
    <source>
        <dbReference type="ARBA" id="ARBA00023002"/>
    </source>
</evidence>
<keyword evidence="1" id="KW-0560">Oxidoreductase</keyword>
<organism evidence="3 4">
    <name type="scientific">Methylobacterium isbiliense</name>
    <dbReference type="NCBI Taxonomy" id="315478"/>
    <lineage>
        <taxon>Bacteria</taxon>
        <taxon>Pseudomonadati</taxon>
        <taxon>Pseudomonadota</taxon>
        <taxon>Alphaproteobacteria</taxon>
        <taxon>Hyphomicrobiales</taxon>
        <taxon>Methylobacteriaceae</taxon>
        <taxon>Methylobacterium</taxon>
    </lineage>
</organism>
<dbReference type="InterPro" id="IPR036291">
    <property type="entry name" value="NAD(P)-bd_dom_sf"/>
</dbReference>
<dbReference type="Proteomes" id="UP001055153">
    <property type="component" value="Unassembled WGS sequence"/>
</dbReference>
<proteinExistence type="predicted"/>
<dbReference type="InterPro" id="IPR050812">
    <property type="entry name" value="Preph/Arog_dehydrog"/>
</dbReference>
<name>A0ABQ4SLA0_9HYPH</name>
<dbReference type="Pfam" id="PF02153">
    <property type="entry name" value="PDH_N"/>
    <property type="match status" value="1"/>
</dbReference>
<reference evidence="3" key="1">
    <citation type="journal article" date="2021" name="Front. Microbiol.">
        <title>Comprehensive Comparative Genomics and Phenotyping of Methylobacterium Species.</title>
        <authorList>
            <person name="Alessa O."/>
            <person name="Ogura Y."/>
            <person name="Fujitani Y."/>
            <person name="Takami H."/>
            <person name="Hayashi T."/>
            <person name="Sahin N."/>
            <person name="Tani A."/>
        </authorList>
    </citation>
    <scope>NUCLEOTIDE SEQUENCE</scope>
    <source>
        <strain evidence="3">DSM 17168</strain>
    </source>
</reference>
<dbReference type="SUPFAM" id="SSF48179">
    <property type="entry name" value="6-phosphogluconate dehydrogenase C-terminal domain-like"/>
    <property type="match status" value="1"/>
</dbReference>
<sequence length="268" mass="28557">MTPARAHAPRPFLGIVGFGAFGRLAARHLAGSFRILAFDPAPEARSEPGVVLADLPRVASCPVVVLAVPVGRLRETVAQVAPHLRPGALVLDVGSVKMEPARIMAEGLPPFVDVVATHPLFGPGSARDGIAGLKIAVCPLRGRSGRRAAAFLRRALGLDVILTTPEAHDREAALAQGLTHLIARVLVRMEPLPHRITTRSFELIREAVGLVRHDAPEVFDAITRANPYAAEVRRTFFALAAALDAELGAAREERGPDAQGPRMTPIRS</sequence>